<feature type="domain" description="GST C-terminal" evidence="6">
    <location>
        <begin position="86"/>
        <end position="218"/>
    </location>
</feature>
<keyword evidence="8" id="KW-1185">Reference proteome</keyword>
<organism evidence="7 8">
    <name type="scientific">Quillaja saponaria</name>
    <name type="common">Soap bark tree</name>
    <dbReference type="NCBI Taxonomy" id="32244"/>
    <lineage>
        <taxon>Eukaryota</taxon>
        <taxon>Viridiplantae</taxon>
        <taxon>Streptophyta</taxon>
        <taxon>Embryophyta</taxon>
        <taxon>Tracheophyta</taxon>
        <taxon>Spermatophyta</taxon>
        <taxon>Magnoliopsida</taxon>
        <taxon>eudicotyledons</taxon>
        <taxon>Gunneridae</taxon>
        <taxon>Pentapetalae</taxon>
        <taxon>rosids</taxon>
        <taxon>fabids</taxon>
        <taxon>Fabales</taxon>
        <taxon>Quillajaceae</taxon>
        <taxon>Quillaja</taxon>
    </lineage>
</organism>
<dbReference type="SUPFAM" id="SSF52833">
    <property type="entry name" value="Thioredoxin-like"/>
    <property type="match status" value="1"/>
</dbReference>
<dbReference type="InterPro" id="IPR004045">
    <property type="entry name" value="Glutathione_S-Trfase_N"/>
</dbReference>
<dbReference type="InterPro" id="IPR036249">
    <property type="entry name" value="Thioredoxin-like_sf"/>
</dbReference>
<accession>A0AAD7QDY8</accession>
<dbReference type="SFLD" id="SFLDG00358">
    <property type="entry name" value="Main_(cytGST)"/>
    <property type="match status" value="1"/>
</dbReference>
<protein>
    <recommendedName>
        <fullName evidence="1">glutathione transferase</fullName>
        <ecNumber evidence="1">2.5.1.18</ecNumber>
    </recommendedName>
</protein>
<evidence type="ECO:0000256" key="4">
    <source>
        <dbReference type="ARBA" id="ARBA00047960"/>
    </source>
</evidence>
<proteinExistence type="inferred from homology"/>
<dbReference type="SFLD" id="SFLDS00019">
    <property type="entry name" value="Glutathione_Transferase_(cytos"/>
    <property type="match status" value="1"/>
</dbReference>
<dbReference type="GO" id="GO:0006749">
    <property type="term" value="P:glutathione metabolic process"/>
    <property type="evidence" value="ECO:0007669"/>
    <property type="project" value="InterPro"/>
</dbReference>
<reference evidence="7" key="1">
    <citation type="journal article" date="2023" name="Science">
        <title>Elucidation of the pathway for biosynthesis of saponin adjuvants from the soapbark tree.</title>
        <authorList>
            <person name="Reed J."/>
            <person name="Orme A."/>
            <person name="El-Demerdash A."/>
            <person name="Owen C."/>
            <person name="Martin L.B.B."/>
            <person name="Misra R.C."/>
            <person name="Kikuchi S."/>
            <person name="Rejzek M."/>
            <person name="Martin A.C."/>
            <person name="Harkess A."/>
            <person name="Leebens-Mack J."/>
            <person name="Louveau T."/>
            <person name="Stephenson M.J."/>
            <person name="Osbourn A."/>
        </authorList>
    </citation>
    <scope>NUCLEOTIDE SEQUENCE</scope>
    <source>
        <strain evidence="7">S10</strain>
    </source>
</reference>
<gene>
    <name evidence="7" type="ORF">O6P43_003108</name>
</gene>
<dbReference type="InterPro" id="IPR045073">
    <property type="entry name" value="Omega/Tau-like"/>
</dbReference>
<dbReference type="FunFam" id="3.40.30.10:FF:000044">
    <property type="entry name" value="Glutathione S-transferase GSTU6"/>
    <property type="match status" value="1"/>
</dbReference>
<keyword evidence="2" id="KW-0808">Transferase</keyword>
<dbReference type="SFLD" id="SFLDG01152">
    <property type="entry name" value="Main.3:_Omega-_and_Tau-like"/>
    <property type="match status" value="1"/>
</dbReference>
<dbReference type="Pfam" id="PF02798">
    <property type="entry name" value="GST_N"/>
    <property type="match status" value="1"/>
</dbReference>
<dbReference type="InterPro" id="IPR004046">
    <property type="entry name" value="GST_C"/>
</dbReference>
<dbReference type="CDD" id="cd03058">
    <property type="entry name" value="GST_N_Tau"/>
    <property type="match status" value="1"/>
</dbReference>
<evidence type="ECO:0000313" key="7">
    <source>
        <dbReference type="EMBL" id="KAJ7979744.1"/>
    </source>
</evidence>
<name>A0AAD7QDY8_QUISA</name>
<dbReference type="InterPro" id="IPR045074">
    <property type="entry name" value="GST_C_Tau"/>
</dbReference>
<dbReference type="PANTHER" id="PTHR11260">
    <property type="entry name" value="GLUTATHIONE S-TRANSFERASE, GST, SUPERFAMILY, GST DOMAIN CONTAINING"/>
    <property type="match status" value="1"/>
</dbReference>
<evidence type="ECO:0000313" key="8">
    <source>
        <dbReference type="Proteomes" id="UP001163823"/>
    </source>
</evidence>
<dbReference type="Pfam" id="PF00043">
    <property type="entry name" value="GST_C"/>
    <property type="match status" value="1"/>
</dbReference>
<dbReference type="Gene3D" id="3.40.30.10">
    <property type="entry name" value="Glutaredoxin"/>
    <property type="match status" value="1"/>
</dbReference>
<dbReference type="SUPFAM" id="SSF47616">
    <property type="entry name" value="GST C-terminal domain-like"/>
    <property type="match status" value="1"/>
</dbReference>
<dbReference type="PROSITE" id="PS50404">
    <property type="entry name" value="GST_NTER"/>
    <property type="match status" value="1"/>
</dbReference>
<dbReference type="FunFam" id="1.20.1050.10:FF:000012">
    <property type="entry name" value="Tau class glutathione S-transferase"/>
    <property type="match status" value="1"/>
</dbReference>
<dbReference type="KEGG" id="qsa:O6P43_003108"/>
<dbReference type="InterPro" id="IPR010987">
    <property type="entry name" value="Glutathione-S-Trfase_C-like"/>
</dbReference>
<dbReference type="GO" id="GO:0004364">
    <property type="term" value="F:glutathione transferase activity"/>
    <property type="evidence" value="ECO:0007669"/>
    <property type="project" value="UniProtKB-EC"/>
</dbReference>
<comment type="caution">
    <text evidence="7">The sequence shown here is derived from an EMBL/GenBank/DDBJ whole genome shotgun (WGS) entry which is preliminary data.</text>
</comment>
<evidence type="ECO:0000256" key="3">
    <source>
        <dbReference type="ARBA" id="ARBA00025743"/>
    </source>
</evidence>
<comment type="similarity">
    <text evidence="3">Belongs to the GST superfamily. Tau family.</text>
</comment>
<dbReference type="GO" id="GO:0005737">
    <property type="term" value="C:cytoplasm"/>
    <property type="evidence" value="ECO:0007669"/>
    <property type="project" value="TreeGrafter"/>
</dbReference>
<comment type="catalytic activity">
    <reaction evidence="4">
        <text>RX + glutathione = an S-substituted glutathione + a halide anion + H(+)</text>
        <dbReference type="Rhea" id="RHEA:16437"/>
        <dbReference type="ChEBI" id="CHEBI:15378"/>
        <dbReference type="ChEBI" id="CHEBI:16042"/>
        <dbReference type="ChEBI" id="CHEBI:17792"/>
        <dbReference type="ChEBI" id="CHEBI:57925"/>
        <dbReference type="ChEBI" id="CHEBI:90779"/>
        <dbReference type="EC" id="2.5.1.18"/>
    </reaction>
</comment>
<sequence length="222" mass="25943">MEEVKLYGKWPSPFYYRVLWTLKLKGIPFEYIEEDIKNKSPQLLQYNPVYKKIPVLVHGGKPICESMNIVQYIDEVWPQNSLLPADPYERSVARFWVTFAEDKGIPIMIKAFNTRGEEQEKAFEESLEMLRIVEEQCLGEKKFFGGDNLNIVDIAFGAIVHYFGLIAEISRFKLFEVEKFSHLHAWIKNFEEIPTIKENLPDHDKTVTFFKARREAQISGSS</sequence>
<evidence type="ECO:0000256" key="2">
    <source>
        <dbReference type="ARBA" id="ARBA00022679"/>
    </source>
</evidence>
<dbReference type="EMBL" id="JARAOO010000002">
    <property type="protein sequence ID" value="KAJ7979744.1"/>
    <property type="molecule type" value="Genomic_DNA"/>
</dbReference>
<dbReference type="CDD" id="cd03185">
    <property type="entry name" value="GST_C_Tau"/>
    <property type="match status" value="1"/>
</dbReference>
<evidence type="ECO:0000259" key="6">
    <source>
        <dbReference type="PROSITE" id="PS50405"/>
    </source>
</evidence>
<dbReference type="InterPro" id="IPR036282">
    <property type="entry name" value="Glutathione-S-Trfase_C_sf"/>
</dbReference>
<dbReference type="PROSITE" id="PS50405">
    <property type="entry name" value="GST_CTER"/>
    <property type="match status" value="1"/>
</dbReference>
<dbReference type="AlphaFoldDB" id="A0AAD7QDY8"/>
<evidence type="ECO:0000259" key="5">
    <source>
        <dbReference type="PROSITE" id="PS50404"/>
    </source>
</evidence>
<dbReference type="PANTHER" id="PTHR11260:SF679">
    <property type="entry name" value="GLUTATHIONE TRANSFERASE"/>
    <property type="match status" value="1"/>
</dbReference>
<feature type="domain" description="GST N-terminal" evidence="5">
    <location>
        <begin position="2"/>
        <end position="81"/>
    </location>
</feature>
<dbReference type="EC" id="2.5.1.18" evidence="1"/>
<dbReference type="InterPro" id="IPR040079">
    <property type="entry name" value="Glutathione_S-Trfase"/>
</dbReference>
<dbReference type="Proteomes" id="UP001163823">
    <property type="component" value="Chromosome 2"/>
</dbReference>
<evidence type="ECO:0000256" key="1">
    <source>
        <dbReference type="ARBA" id="ARBA00012452"/>
    </source>
</evidence>
<dbReference type="Gene3D" id="1.20.1050.10">
    <property type="match status" value="1"/>
</dbReference>